<evidence type="ECO:0000256" key="2">
    <source>
        <dbReference type="ARBA" id="ARBA00023125"/>
    </source>
</evidence>
<dbReference type="InterPro" id="IPR018062">
    <property type="entry name" value="HTH_AraC-typ_CS"/>
</dbReference>
<dbReference type="Gene3D" id="3.40.50.2300">
    <property type="match status" value="1"/>
</dbReference>
<dbReference type="PROSITE" id="PS01124">
    <property type="entry name" value="HTH_ARAC_FAMILY_2"/>
    <property type="match status" value="1"/>
</dbReference>
<dbReference type="InterPro" id="IPR009057">
    <property type="entry name" value="Homeodomain-like_sf"/>
</dbReference>
<evidence type="ECO:0000256" key="3">
    <source>
        <dbReference type="ARBA" id="ARBA00023163"/>
    </source>
</evidence>
<evidence type="ECO:0000313" key="7">
    <source>
        <dbReference type="EMBL" id="OXM86730.1"/>
    </source>
</evidence>
<keyword evidence="1" id="KW-0805">Transcription regulation</keyword>
<evidence type="ECO:0000259" key="6">
    <source>
        <dbReference type="PROSITE" id="PS50110"/>
    </source>
</evidence>
<dbReference type="Proteomes" id="UP000215509">
    <property type="component" value="Unassembled WGS sequence"/>
</dbReference>
<dbReference type="RefSeq" id="WP_094014279.1">
    <property type="nucleotide sequence ID" value="NZ_NMQW01000012.1"/>
</dbReference>
<dbReference type="GO" id="GO:0003700">
    <property type="term" value="F:DNA-binding transcription factor activity"/>
    <property type="evidence" value="ECO:0007669"/>
    <property type="project" value="InterPro"/>
</dbReference>
<keyword evidence="8" id="KW-1185">Reference proteome</keyword>
<keyword evidence="2" id="KW-0238">DNA-binding</keyword>
<keyword evidence="3" id="KW-0804">Transcription</keyword>
<dbReference type="SUPFAM" id="SSF52172">
    <property type="entry name" value="CheY-like"/>
    <property type="match status" value="1"/>
</dbReference>
<dbReference type="InterPro" id="IPR041522">
    <property type="entry name" value="CdaR_GGDEF"/>
</dbReference>
<dbReference type="InterPro" id="IPR020449">
    <property type="entry name" value="Tscrpt_reg_AraC-type_HTH"/>
</dbReference>
<dbReference type="PANTHER" id="PTHR43280:SF2">
    <property type="entry name" value="HTH-TYPE TRANSCRIPTIONAL REGULATOR EXSA"/>
    <property type="match status" value="1"/>
</dbReference>
<dbReference type="PROSITE" id="PS50110">
    <property type="entry name" value="RESPONSE_REGULATORY"/>
    <property type="match status" value="1"/>
</dbReference>
<organism evidence="7 8">
    <name type="scientific">Paenibacillus rigui</name>
    <dbReference type="NCBI Taxonomy" id="554312"/>
    <lineage>
        <taxon>Bacteria</taxon>
        <taxon>Bacillati</taxon>
        <taxon>Bacillota</taxon>
        <taxon>Bacilli</taxon>
        <taxon>Bacillales</taxon>
        <taxon>Paenibacillaceae</taxon>
        <taxon>Paenibacillus</taxon>
    </lineage>
</organism>
<dbReference type="InterPro" id="IPR011006">
    <property type="entry name" value="CheY-like_superfamily"/>
</dbReference>
<feature type="domain" description="Response regulatory" evidence="6">
    <location>
        <begin position="3"/>
        <end position="120"/>
    </location>
</feature>
<dbReference type="AlphaFoldDB" id="A0A229UTP5"/>
<reference evidence="7 8" key="1">
    <citation type="submission" date="2017-07" db="EMBL/GenBank/DDBJ databases">
        <title>Genome sequencing and assembly of Paenibacillus rigui.</title>
        <authorList>
            <person name="Mayilraj S."/>
        </authorList>
    </citation>
    <scope>NUCLEOTIDE SEQUENCE [LARGE SCALE GENOMIC DNA]</scope>
    <source>
        <strain evidence="7 8">JCM 16352</strain>
    </source>
</reference>
<dbReference type="PRINTS" id="PR00032">
    <property type="entry name" value="HTHARAC"/>
</dbReference>
<feature type="modified residue" description="4-aspartylphosphate" evidence="4">
    <location>
        <position position="55"/>
    </location>
</feature>
<evidence type="ECO:0000259" key="5">
    <source>
        <dbReference type="PROSITE" id="PS01124"/>
    </source>
</evidence>
<proteinExistence type="predicted"/>
<protein>
    <recommendedName>
        <fullName evidence="9">DNA-binding response regulator</fullName>
    </recommendedName>
</protein>
<accession>A0A229UTP5</accession>
<name>A0A229UTP5_9BACL</name>
<dbReference type="Pfam" id="PF00072">
    <property type="entry name" value="Response_reg"/>
    <property type="match status" value="1"/>
</dbReference>
<feature type="domain" description="HTH araC/xylS-type" evidence="5">
    <location>
        <begin position="438"/>
        <end position="535"/>
    </location>
</feature>
<dbReference type="SUPFAM" id="SSF46689">
    <property type="entry name" value="Homeodomain-like"/>
    <property type="match status" value="2"/>
</dbReference>
<dbReference type="Pfam" id="PF17853">
    <property type="entry name" value="GGDEF_2"/>
    <property type="match status" value="1"/>
</dbReference>
<dbReference type="Pfam" id="PF12833">
    <property type="entry name" value="HTH_18"/>
    <property type="match status" value="1"/>
</dbReference>
<dbReference type="InterPro" id="IPR001789">
    <property type="entry name" value="Sig_transdc_resp-reg_receiver"/>
</dbReference>
<comment type="caution">
    <text evidence="7">The sequence shown here is derived from an EMBL/GenBank/DDBJ whole genome shotgun (WGS) entry which is preliminary data.</text>
</comment>
<dbReference type="GO" id="GO:0043565">
    <property type="term" value="F:sequence-specific DNA binding"/>
    <property type="evidence" value="ECO:0007669"/>
    <property type="project" value="InterPro"/>
</dbReference>
<dbReference type="SMART" id="SM00342">
    <property type="entry name" value="HTH_ARAC"/>
    <property type="match status" value="1"/>
</dbReference>
<evidence type="ECO:0000313" key="8">
    <source>
        <dbReference type="Proteomes" id="UP000215509"/>
    </source>
</evidence>
<evidence type="ECO:0000256" key="1">
    <source>
        <dbReference type="ARBA" id="ARBA00023015"/>
    </source>
</evidence>
<dbReference type="EMBL" id="NMQW01000012">
    <property type="protein sequence ID" value="OXM86730.1"/>
    <property type="molecule type" value="Genomic_DNA"/>
</dbReference>
<sequence>MIKAVIIDDDMTTIHGITRSIRWEEFGIEVSGTAKNGKEGLEQIRIHRPDIILTDIFMPVMNGIDMLKTLREEGNQAEVIILSGFEDFKTAQSAVKLNVNDYLSKPATLDEIESVLRSALAKIEQRTRTEKEDKELRALLEYNLPTTKKQLFKGLLEPGFSQTASFHRMADYLKVDFSNRYYTVLLIEFFMNRERNAYRPSELSLFAYAVKNIVEELVQSKEGIYVADIQRNVTAVIVSAPYHGRKEQVKLQAKQTAHEFLNTIQKYLKLEVCASIGCIVDHVHDIPRSYVAAIDLLAERSRLPDQQLICEEDCRGVTKAVSRRPMESYQAIVDAVMMGQEDLVHERITELVKTLHKGDVPSISTLREFSIDIVGVLTLALHEHGLQIEDIDSRFNLYKELELLHGIKDFDAWLRDLLIPVCGVMSRRGSQKHPRTIDFIMRYVQEHYAEDITLDVLAEKVYLTRNYLSQIFKQETGENYNNYLTRVRMEKAKEFMLSGNYKIFEICEMVGYKNNAYFSQLFKKHTGLTPSEFNH</sequence>
<dbReference type="CDD" id="cd17536">
    <property type="entry name" value="REC_YesN-like"/>
    <property type="match status" value="1"/>
</dbReference>
<evidence type="ECO:0000256" key="4">
    <source>
        <dbReference type="PROSITE-ProRule" id="PRU00169"/>
    </source>
</evidence>
<evidence type="ECO:0008006" key="9">
    <source>
        <dbReference type="Google" id="ProtNLM"/>
    </source>
</evidence>
<dbReference type="SMART" id="SM00448">
    <property type="entry name" value="REC"/>
    <property type="match status" value="1"/>
</dbReference>
<dbReference type="OrthoDB" id="342399at2"/>
<dbReference type="PANTHER" id="PTHR43280">
    <property type="entry name" value="ARAC-FAMILY TRANSCRIPTIONAL REGULATOR"/>
    <property type="match status" value="1"/>
</dbReference>
<dbReference type="InterPro" id="IPR018060">
    <property type="entry name" value="HTH_AraC"/>
</dbReference>
<dbReference type="Gene3D" id="1.10.10.60">
    <property type="entry name" value="Homeodomain-like"/>
    <property type="match status" value="2"/>
</dbReference>
<dbReference type="GO" id="GO:0000160">
    <property type="term" value="P:phosphorelay signal transduction system"/>
    <property type="evidence" value="ECO:0007669"/>
    <property type="project" value="InterPro"/>
</dbReference>
<gene>
    <name evidence="7" type="ORF">CF651_07710</name>
</gene>
<dbReference type="PROSITE" id="PS00041">
    <property type="entry name" value="HTH_ARAC_FAMILY_1"/>
    <property type="match status" value="1"/>
</dbReference>
<keyword evidence="4" id="KW-0597">Phosphoprotein</keyword>